<dbReference type="Proteomes" id="UP001310594">
    <property type="component" value="Unassembled WGS sequence"/>
</dbReference>
<dbReference type="PANTHER" id="PTHR36156:SF2">
    <property type="entry name" value="CUPIN TYPE-2 DOMAIN-CONTAINING PROTEIN"/>
    <property type="match status" value="1"/>
</dbReference>
<reference evidence="2" key="1">
    <citation type="submission" date="2023-08" db="EMBL/GenBank/DDBJ databases">
        <title>Black Yeasts Isolated from many extreme environments.</title>
        <authorList>
            <person name="Coleine C."/>
            <person name="Stajich J.E."/>
            <person name="Selbmann L."/>
        </authorList>
    </citation>
    <scope>NUCLEOTIDE SEQUENCE</scope>
    <source>
        <strain evidence="2">CCFEE 5810</strain>
    </source>
</reference>
<protein>
    <submittedName>
        <fullName evidence="2">Uncharacterized protein</fullName>
    </submittedName>
</protein>
<feature type="compositionally biased region" description="Polar residues" evidence="1">
    <location>
        <begin position="1"/>
        <end position="16"/>
    </location>
</feature>
<comment type="caution">
    <text evidence="2">The sequence shown here is derived from an EMBL/GenBank/DDBJ whole genome shotgun (WGS) entry which is preliminary data.</text>
</comment>
<gene>
    <name evidence="2" type="ORF">LTR97_012781</name>
</gene>
<dbReference type="SUPFAM" id="SSF51182">
    <property type="entry name" value="RmlC-like cupins"/>
    <property type="match status" value="1"/>
</dbReference>
<dbReference type="PANTHER" id="PTHR36156">
    <property type="entry name" value="SLR2101 PROTEIN"/>
    <property type="match status" value="1"/>
</dbReference>
<dbReference type="InterPro" id="IPR047142">
    <property type="entry name" value="OryJ/VirC-like"/>
</dbReference>
<dbReference type="EMBL" id="JAVRQU010000030">
    <property type="protein sequence ID" value="KAK5689608.1"/>
    <property type="molecule type" value="Genomic_DNA"/>
</dbReference>
<evidence type="ECO:0000256" key="1">
    <source>
        <dbReference type="SAM" id="MobiDB-lite"/>
    </source>
</evidence>
<sequence length="168" mass="18306">MSHYITTHDSTGQSVVSDKVPTAPHGHPIPGGRLEILYSSHDFPPSLETEKDIDQYAHDRTHGMENGICPSKGTAAAIVHIEPNAISAMHRTMSLDVMVIIEGVLEAHLEGGEVRTMRPGDSMVQRGTMHQWKNVTPDDGWAKAAGFSTAIQLPLVIAGKTLETEFRM</sequence>
<name>A0AAN7VWA3_9PEZI</name>
<dbReference type="CDD" id="cd02231">
    <property type="entry name" value="cupin_BLL6423-like"/>
    <property type="match status" value="1"/>
</dbReference>
<dbReference type="AlphaFoldDB" id="A0AAN7VWA3"/>
<proteinExistence type="predicted"/>
<organism evidence="2 3">
    <name type="scientific">Elasticomyces elasticus</name>
    <dbReference type="NCBI Taxonomy" id="574655"/>
    <lineage>
        <taxon>Eukaryota</taxon>
        <taxon>Fungi</taxon>
        <taxon>Dikarya</taxon>
        <taxon>Ascomycota</taxon>
        <taxon>Pezizomycotina</taxon>
        <taxon>Dothideomycetes</taxon>
        <taxon>Dothideomycetidae</taxon>
        <taxon>Mycosphaerellales</taxon>
        <taxon>Teratosphaeriaceae</taxon>
        <taxon>Elasticomyces</taxon>
    </lineage>
</organism>
<accession>A0AAN7VWA3</accession>
<dbReference type="InterPro" id="IPR011051">
    <property type="entry name" value="RmlC_Cupin_sf"/>
</dbReference>
<dbReference type="InterPro" id="IPR014710">
    <property type="entry name" value="RmlC-like_jellyroll"/>
</dbReference>
<evidence type="ECO:0000313" key="2">
    <source>
        <dbReference type="EMBL" id="KAK5689608.1"/>
    </source>
</evidence>
<dbReference type="Gene3D" id="2.60.120.10">
    <property type="entry name" value="Jelly Rolls"/>
    <property type="match status" value="1"/>
</dbReference>
<feature type="region of interest" description="Disordered" evidence="1">
    <location>
        <begin position="1"/>
        <end position="27"/>
    </location>
</feature>
<evidence type="ECO:0000313" key="3">
    <source>
        <dbReference type="Proteomes" id="UP001310594"/>
    </source>
</evidence>